<dbReference type="PANTHER" id="PTHR43806:SF11">
    <property type="entry name" value="CEREVISIN-RELATED"/>
    <property type="match status" value="1"/>
</dbReference>
<reference evidence="7 8" key="1">
    <citation type="submission" date="2023-11" db="EMBL/GenBank/DDBJ databases">
        <authorList>
            <person name="Bao R."/>
        </authorList>
    </citation>
    <scope>NUCLEOTIDE SEQUENCE [LARGE SCALE GENOMIC DNA]</scope>
    <source>
        <strain evidence="7 8">PJ23</strain>
    </source>
</reference>
<proteinExistence type="inferred from homology"/>
<keyword evidence="3 5" id="KW-0378">Hydrolase</keyword>
<feature type="active site" description="Charge relay system" evidence="5">
    <location>
        <position position="136"/>
    </location>
</feature>
<evidence type="ECO:0000256" key="5">
    <source>
        <dbReference type="PROSITE-ProRule" id="PRU01240"/>
    </source>
</evidence>
<dbReference type="PANTHER" id="PTHR43806">
    <property type="entry name" value="PEPTIDASE S8"/>
    <property type="match status" value="1"/>
</dbReference>
<name>A0ABU4RJD2_9HYPH</name>
<dbReference type="Proteomes" id="UP001274321">
    <property type="component" value="Unassembled WGS sequence"/>
</dbReference>
<comment type="similarity">
    <text evidence="1 5">Belongs to the peptidase S8 family.</text>
</comment>
<dbReference type="PROSITE" id="PS51892">
    <property type="entry name" value="SUBTILASE"/>
    <property type="match status" value="1"/>
</dbReference>
<feature type="active site" description="Charge relay system" evidence="5">
    <location>
        <position position="105"/>
    </location>
</feature>
<dbReference type="EMBL" id="JAXAFJ010000001">
    <property type="protein sequence ID" value="MDX6804927.1"/>
    <property type="molecule type" value="Genomic_DNA"/>
</dbReference>
<dbReference type="PRINTS" id="PR00723">
    <property type="entry name" value="SUBTILISIN"/>
</dbReference>
<dbReference type="CDD" id="cd05561">
    <property type="entry name" value="Peptidases_S8_4"/>
    <property type="match status" value="1"/>
</dbReference>
<feature type="active site" description="Charge relay system" evidence="5">
    <location>
        <position position="282"/>
    </location>
</feature>
<evidence type="ECO:0000313" key="8">
    <source>
        <dbReference type="Proteomes" id="UP001274321"/>
    </source>
</evidence>
<dbReference type="InterPro" id="IPR000209">
    <property type="entry name" value="Peptidase_S8/S53_dom"/>
</dbReference>
<evidence type="ECO:0000256" key="3">
    <source>
        <dbReference type="ARBA" id="ARBA00022801"/>
    </source>
</evidence>
<comment type="caution">
    <text evidence="7">The sequence shown here is derived from an EMBL/GenBank/DDBJ whole genome shotgun (WGS) entry which is preliminary data.</text>
</comment>
<dbReference type="InterPro" id="IPR015500">
    <property type="entry name" value="Peptidase_S8_subtilisin-rel"/>
</dbReference>
<evidence type="ECO:0000256" key="4">
    <source>
        <dbReference type="ARBA" id="ARBA00022825"/>
    </source>
</evidence>
<dbReference type="PROSITE" id="PS00138">
    <property type="entry name" value="SUBTILASE_SER"/>
    <property type="match status" value="1"/>
</dbReference>
<keyword evidence="4 5" id="KW-0720">Serine protease</keyword>
<gene>
    <name evidence="7" type="ORF">SCD90_02510</name>
</gene>
<dbReference type="SUPFAM" id="SSF52743">
    <property type="entry name" value="Subtilisin-like"/>
    <property type="match status" value="1"/>
</dbReference>
<evidence type="ECO:0000256" key="1">
    <source>
        <dbReference type="ARBA" id="ARBA00011073"/>
    </source>
</evidence>
<keyword evidence="8" id="KW-1185">Reference proteome</keyword>
<dbReference type="Pfam" id="PF00082">
    <property type="entry name" value="Peptidase_S8"/>
    <property type="match status" value="1"/>
</dbReference>
<dbReference type="InterPro" id="IPR050131">
    <property type="entry name" value="Peptidase_S8_subtilisin-like"/>
</dbReference>
<organism evidence="7 8">
    <name type="scientific">Terrihabitans rhizophilus</name>
    <dbReference type="NCBI Taxonomy" id="3092662"/>
    <lineage>
        <taxon>Bacteria</taxon>
        <taxon>Pseudomonadati</taxon>
        <taxon>Pseudomonadota</taxon>
        <taxon>Alphaproteobacteria</taxon>
        <taxon>Hyphomicrobiales</taxon>
        <taxon>Terrihabitans</taxon>
    </lineage>
</organism>
<dbReference type="Gene3D" id="3.40.50.200">
    <property type="entry name" value="Peptidase S8/S53 domain"/>
    <property type="match status" value="1"/>
</dbReference>
<dbReference type="InterPro" id="IPR036852">
    <property type="entry name" value="Peptidase_S8/S53_dom_sf"/>
</dbReference>
<evidence type="ECO:0000256" key="2">
    <source>
        <dbReference type="ARBA" id="ARBA00022670"/>
    </source>
</evidence>
<evidence type="ECO:0000313" key="7">
    <source>
        <dbReference type="EMBL" id="MDX6804927.1"/>
    </source>
</evidence>
<protein>
    <submittedName>
        <fullName evidence="7">S8 family serine peptidase</fullName>
    </submittedName>
</protein>
<accession>A0ABU4RJD2</accession>
<evidence type="ECO:0000259" key="6">
    <source>
        <dbReference type="Pfam" id="PF00082"/>
    </source>
</evidence>
<sequence length="388" mass="39346">MSDTQVAALRRRGFTIQESEQLSSGKRVVRLGVPRGLALEKARQQVDALGTGISADLNHYYRPALHAEHDAAKPCSGALCGAADMVGWDKAGYSCGPSPRVGIIDTALDLDAKDLAGRRIEVLQPAGQKRGSSPGHGTTIASLLGTLLPDARFIAIDGFTAGEDGQDRTDALSLAKAIDRLTSHGVDVINLSLSGPPNRLVQEAVTSAVERGVIIVAAAGNDGAKAPPSYPAAYADVLAVTAVDAEKNLYRRASTGDYIDLAAPGVGIFGESKAEGPSQGTSLATPFVAAAAAVLKASNPGTTPRNAGARLKAGAFDLGPVGYDEFYGWGLVQTAGLCADPGLIASQGAPSSSASAGKLPALEGPTTLEQAGVASATAAEVSPAAGQK</sequence>
<keyword evidence="2 5" id="KW-0645">Protease</keyword>
<feature type="domain" description="Peptidase S8/S53" evidence="6">
    <location>
        <begin position="100"/>
        <end position="330"/>
    </location>
</feature>
<dbReference type="InterPro" id="IPR023828">
    <property type="entry name" value="Peptidase_S8_Ser-AS"/>
</dbReference>